<gene>
    <name evidence="1" type="ORF">RKD21_005757</name>
</gene>
<dbReference type="Proteomes" id="UP001565447">
    <property type="component" value="Unassembled WGS sequence"/>
</dbReference>
<evidence type="ECO:0000313" key="2">
    <source>
        <dbReference type="Proteomes" id="UP001565447"/>
    </source>
</evidence>
<protein>
    <submittedName>
        <fullName evidence="1">Uncharacterized protein</fullName>
    </submittedName>
</protein>
<comment type="caution">
    <text evidence="1">The sequence shown here is derived from an EMBL/GenBank/DDBJ whole genome shotgun (WGS) entry which is preliminary data.</text>
</comment>
<sequence>MPGAPHHNRCRDAPPPRTRNCEAEVLRGSLDYLRTSVAAKVDGAPEPQVRTTALP</sequence>
<keyword evidence="2" id="KW-1185">Reference proteome</keyword>
<dbReference type="EMBL" id="JBGCBD010000002">
    <property type="protein sequence ID" value="MEY9815500.1"/>
    <property type="molecule type" value="Genomic_DNA"/>
</dbReference>
<proteinExistence type="predicted"/>
<reference evidence="1" key="1">
    <citation type="submission" date="2024-07" db="EMBL/GenBank/DDBJ databases">
        <title>Genome sequencing of plant associated microbes to promote plant fitness in Sorghum bicolor and Oryza sativa.</title>
        <authorList>
            <person name="Coleman-Derr D."/>
        </authorList>
    </citation>
    <scope>NUCLEOTIDE SEQUENCE</scope>
    <source>
        <strain evidence="1">SAI-173</strain>
    </source>
</reference>
<accession>A0ACC6UVM6</accession>
<organism evidence="1 2">
    <name type="scientific">Streptomyces albogriseolus</name>
    <dbReference type="NCBI Taxonomy" id="1887"/>
    <lineage>
        <taxon>Bacteria</taxon>
        <taxon>Bacillati</taxon>
        <taxon>Actinomycetota</taxon>
        <taxon>Actinomycetes</taxon>
        <taxon>Kitasatosporales</taxon>
        <taxon>Streptomycetaceae</taxon>
        <taxon>Streptomyces</taxon>
        <taxon>Streptomyces albogriseolus group</taxon>
    </lineage>
</organism>
<name>A0ACC6UVM6_STRAO</name>
<evidence type="ECO:0000313" key="1">
    <source>
        <dbReference type="EMBL" id="MEY9815500.1"/>
    </source>
</evidence>